<evidence type="ECO:0000313" key="2">
    <source>
        <dbReference type="EMBL" id="KMS74414.1"/>
    </source>
</evidence>
<dbReference type="NCBIfam" id="NF006734">
    <property type="entry name" value="PRK09266.1"/>
    <property type="match status" value="1"/>
</dbReference>
<evidence type="ECO:0000256" key="1">
    <source>
        <dbReference type="ARBA" id="ARBA00009320"/>
    </source>
</evidence>
<dbReference type="EMBL" id="LFNT01000013">
    <property type="protein sequence ID" value="KMS74414.1"/>
    <property type="molecule type" value="Genomic_DNA"/>
</dbReference>
<dbReference type="PATRIC" id="fig|1938.3.peg.4036"/>
<name>A0A0J7ZEZ6_STRVR</name>
<dbReference type="GO" id="GO:0008153">
    <property type="term" value="P:4-aminobenzoate biosynthetic process"/>
    <property type="evidence" value="ECO:0007669"/>
    <property type="project" value="TreeGrafter"/>
</dbReference>
<dbReference type="Gene3D" id="3.20.10.10">
    <property type="entry name" value="D-amino Acid Aminotransferase, subunit A, domain 2"/>
    <property type="match status" value="1"/>
</dbReference>
<reference evidence="2 3" key="1">
    <citation type="submission" date="2015-06" db="EMBL/GenBank/DDBJ databases">
        <authorList>
            <person name="Ju K.-S."/>
            <person name="Doroghazi J.R."/>
            <person name="Metcalf W.W."/>
        </authorList>
    </citation>
    <scope>NUCLEOTIDE SEQUENCE [LARGE SCALE GENOMIC DNA]</scope>
    <source>
        <strain evidence="2 3">NRRL 3414</strain>
    </source>
</reference>
<dbReference type="InterPro" id="IPR050571">
    <property type="entry name" value="Class-IV_PLP-Dep_Aminotrnsfr"/>
</dbReference>
<dbReference type="PANTHER" id="PTHR42743">
    <property type="entry name" value="AMINO-ACID AMINOTRANSFERASE"/>
    <property type="match status" value="1"/>
</dbReference>
<dbReference type="GO" id="GO:0008696">
    <property type="term" value="F:4-amino-4-deoxychorismate lyase activity"/>
    <property type="evidence" value="ECO:0007669"/>
    <property type="project" value="TreeGrafter"/>
</dbReference>
<comment type="similarity">
    <text evidence="1">Belongs to the class-IV pyridoxal-phosphate-dependent aminotransferase family.</text>
</comment>
<dbReference type="InterPro" id="IPR043131">
    <property type="entry name" value="BCAT-like_N"/>
</dbReference>
<dbReference type="SUPFAM" id="SSF56752">
    <property type="entry name" value="D-aminoacid aminotransferase-like PLP-dependent enzymes"/>
    <property type="match status" value="1"/>
</dbReference>
<evidence type="ECO:0000313" key="3">
    <source>
        <dbReference type="Proteomes" id="UP000037432"/>
    </source>
</evidence>
<comment type="caution">
    <text evidence="2">The sequence shown here is derived from an EMBL/GenBank/DDBJ whole genome shotgun (WGS) entry which is preliminary data.</text>
</comment>
<dbReference type="InterPro" id="IPR043132">
    <property type="entry name" value="BCAT-like_C"/>
</dbReference>
<protein>
    <recommendedName>
        <fullName evidence="4">Aminotransferase</fullName>
    </recommendedName>
</protein>
<gene>
    <name evidence="2" type="ORF">ACM01_14070</name>
</gene>
<proteinExistence type="inferred from homology"/>
<dbReference type="PANTHER" id="PTHR42743:SF2">
    <property type="entry name" value="AMINODEOXYCHORISMATE LYASE"/>
    <property type="match status" value="1"/>
</dbReference>
<sequence length="262" mass="28863">MRVNGEPANAEDLVPLALYGYGSFTSLIVDAGRVQGLDLHLERLRHDADTLFGAEIDELRVRHWLREATANSASSVSARITLFQRDFSMRKPANRSPDVLITTRPAPTAPPAPMRVATTAFVRDVPEVKHTGLFAQLYHRRAAQIRGFDDVLFLDTHGHVSEGATWNIAFAATDGRIWWPEADVLPGVTMRLLQTALPGHGYTVESVPVHRDDMPNFSHAFATNAVAGIRTITAIDDQSFAPNTELEESLRACWTSVPSQAL</sequence>
<evidence type="ECO:0008006" key="4">
    <source>
        <dbReference type="Google" id="ProtNLM"/>
    </source>
</evidence>
<dbReference type="InterPro" id="IPR001544">
    <property type="entry name" value="Aminotrans_IV"/>
</dbReference>
<dbReference type="Gene3D" id="3.30.470.10">
    <property type="match status" value="1"/>
</dbReference>
<dbReference type="GO" id="GO:0005829">
    <property type="term" value="C:cytosol"/>
    <property type="evidence" value="ECO:0007669"/>
    <property type="project" value="TreeGrafter"/>
</dbReference>
<dbReference type="Pfam" id="PF01063">
    <property type="entry name" value="Aminotran_4"/>
    <property type="match status" value="1"/>
</dbReference>
<dbReference type="RefSeq" id="WP_048581533.1">
    <property type="nucleotide sequence ID" value="NZ_LFNT01000013.1"/>
</dbReference>
<dbReference type="InterPro" id="IPR036038">
    <property type="entry name" value="Aminotransferase-like"/>
</dbReference>
<accession>A0A0J7ZEZ6</accession>
<dbReference type="AlphaFoldDB" id="A0A0J7ZEZ6"/>
<dbReference type="Proteomes" id="UP000037432">
    <property type="component" value="Unassembled WGS sequence"/>
</dbReference>
<dbReference type="OrthoDB" id="8912228at2"/>
<organism evidence="2 3">
    <name type="scientific">Streptomyces viridochromogenes</name>
    <dbReference type="NCBI Taxonomy" id="1938"/>
    <lineage>
        <taxon>Bacteria</taxon>
        <taxon>Bacillati</taxon>
        <taxon>Actinomycetota</taxon>
        <taxon>Actinomycetes</taxon>
        <taxon>Kitasatosporales</taxon>
        <taxon>Streptomycetaceae</taxon>
        <taxon>Streptomyces</taxon>
    </lineage>
</organism>